<dbReference type="AlphaFoldDB" id="A0A0F9IET7"/>
<comment type="caution">
    <text evidence="1">The sequence shown here is derived from an EMBL/GenBank/DDBJ whole genome shotgun (WGS) entry which is preliminary data.</text>
</comment>
<gene>
    <name evidence="1" type="ORF">LCGC14_1949760</name>
</gene>
<dbReference type="EMBL" id="LAZR01021260">
    <property type="protein sequence ID" value="KKL85937.1"/>
    <property type="molecule type" value="Genomic_DNA"/>
</dbReference>
<sequence>MSNEQRFFLRDPWVFDPKEQRSLRTDTHLGFDTRALHAGFHPLDDFEAFRSFVPPITPSMTFPYKTFGNTPNPVYGRTAAPINLVFRTACGGSTFRLKSAFKEDILMH</sequence>
<evidence type="ECO:0000313" key="1">
    <source>
        <dbReference type="EMBL" id="KKL85937.1"/>
    </source>
</evidence>
<feature type="non-terminal residue" evidence="1">
    <location>
        <position position="108"/>
    </location>
</feature>
<name>A0A0F9IET7_9ZZZZ</name>
<proteinExistence type="predicted"/>
<protein>
    <submittedName>
        <fullName evidence="1">Uncharacterized protein</fullName>
    </submittedName>
</protein>
<reference evidence="1" key="1">
    <citation type="journal article" date="2015" name="Nature">
        <title>Complex archaea that bridge the gap between prokaryotes and eukaryotes.</title>
        <authorList>
            <person name="Spang A."/>
            <person name="Saw J.H."/>
            <person name="Jorgensen S.L."/>
            <person name="Zaremba-Niedzwiedzka K."/>
            <person name="Martijn J."/>
            <person name="Lind A.E."/>
            <person name="van Eijk R."/>
            <person name="Schleper C."/>
            <person name="Guy L."/>
            <person name="Ettema T.J."/>
        </authorList>
    </citation>
    <scope>NUCLEOTIDE SEQUENCE</scope>
</reference>
<organism evidence="1">
    <name type="scientific">marine sediment metagenome</name>
    <dbReference type="NCBI Taxonomy" id="412755"/>
    <lineage>
        <taxon>unclassified sequences</taxon>
        <taxon>metagenomes</taxon>
        <taxon>ecological metagenomes</taxon>
    </lineage>
</organism>
<accession>A0A0F9IET7</accession>